<feature type="binding site" evidence="7">
    <location>
        <position position="202"/>
    </location>
    <ligand>
        <name>Zn(2+)</name>
        <dbReference type="ChEBI" id="CHEBI:29105"/>
        <label>1</label>
    </ligand>
</feature>
<dbReference type="Gene3D" id="3.40.630.10">
    <property type="entry name" value="Zn peptidases"/>
    <property type="match status" value="1"/>
</dbReference>
<keyword evidence="10" id="KW-1185">Reference proteome</keyword>
<dbReference type="NCBIfam" id="NF009920">
    <property type="entry name" value="PRK13381.1"/>
    <property type="match status" value="1"/>
</dbReference>
<dbReference type="Gene3D" id="3.30.70.360">
    <property type="match status" value="1"/>
</dbReference>
<dbReference type="Pfam" id="PF01546">
    <property type="entry name" value="Peptidase_M20"/>
    <property type="match status" value="1"/>
</dbReference>
<dbReference type="PROSITE" id="PS00758">
    <property type="entry name" value="ARGE_DAPE_CPG2_1"/>
    <property type="match status" value="1"/>
</dbReference>
<evidence type="ECO:0000256" key="1">
    <source>
        <dbReference type="ARBA" id="ARBA00009692"/>
    </source>
</evidence>
<dbReference type="Proteomes" id="UP001500298">
    <property type="component" value="Unassembled WGS sequence"/>
</dbReference>
<evidence type="ECO:0000313" key="9">
    <source>
        <dbReference type="EMBL" id="GAA4820058.1"/>
    </source>
</evidence>
<name>A0ABP9D200_9BACT</name>
<dbReference type="Pfam" id="PF07687">
    <property type="entry name" value="M20_dimer"/>
    <property type="match status" value="1"/>
</dbReference>
<dbReference type="EC" id="3.4.11.4" evidence="7"/>
<dbReference type="PANTHER" id="PTHR42994">
    <property type="entry name" value="PEPTIDASE T"/>
    <property type="match status" value="1"/>
</dbReference>
<proteinExistence type="inferred from homology"/>
<comment type="similarity">
    <text evidence="1 7">Belongs to the peptidase M20B family.</text>
</comment>
<comment type="caution">
    <text evidence="9">The sequence shown here is derived from an EMBL/GenBank/DDBJ whole genome shotgun (WGS) entry which is preliminary data.</text>
</comment>
<comment type="cofactor">
    <cofactor evidence="7">
        <name>Zn(2+)</name>
        <dbReference type="ChEBI" id="CHEBI:29105"/>
    </cofactor>
    <text evidence="7">Binds 2 Zn(2+) ions per subunit.</text>
</comment>
<feature type="binding site" evidence="7">
    <location>
        <position position="384"/>
    </location>
    <ligand>
        <name>Zn(2+)</name>
        <dbReference type="ChEBI" id="CHEBI:29105"/>
        <label>2</label>
    </ligand>
</feature>
<dbReference type="InterPro" id="IPR002933">
    <property type="entry name" value="Peptidase_M20"/>
</dbReference>
<dbReference type="PROSITE" id="PS00759">
    <property type="entry name" value="ARGE_DAPE_CPG2_2"/>
    <property type="match status" value="1"/>
</dbReference>
<evidence type="ECO:0000259" key="8">
    <source>
        <dbReference type="Pfam" id="PF07687"/>
    </source>
</evidence>
<dbReference type="SUPFAM" id="SSF53187">
    <property type="entry name" value="Zn-dependent exopeptidases"/>
    <property type="match status" value="1"/>
</dbReference>
<accession>A0ABP9D200</accession>
<feature type="binding site" evidence="7">
    <location>
        <position position="145"/>
    </location>
    <ligand>
        <name>Zn(2+)</name>
        <dbReference type="ChEBI" id="CHEBI:29105"/>
        <label>2</label>
    </ligand>
</feature>
<dbReference type="InterPro" id="IPR011650">
    <property type="entry name" value="Peptidase_M20_dimer"/>
</dbReference>
<keyword evidence="4 7" id="KW-0378">Hydrolase</keyword>
<reference evidence="10" key="1">
    <citation type="journal article" date="2019" name="Int. J. Syst. Evol. Microbiol.">
        <title>The Global Catalogue of Microorganisms (GCM) 10K type strain sequencing project: providing services to taxonomists for standard genome sequencing and annotation.</title>
        <authorList>
            <consortium name="The Broad Institute Genomics Platform"/>
            <consortium name="The Broad Institute Genome Sequencing Center for Infectious Disease"/>
            <person name="Wu L."/>
            <person name="Ma J."/>
        </authorList>
    </citation>
    <scope>NUCLEOTIDE SEQUENCE [LARGE SCALE GENOMIC DNA]</scope>
    <source>
        <strain evidence="10">JCM 18326</strain>
    </source>
</reference>
<keyword evidence="2 7" id="KW-0645">Protease</keyword>
<dbReference type="PIRSF" id="PIRSF037215">
    <property type="entry name" value="Peptidase_M20B"/>
    <property type="match status" value="1"/>
</dbReference>
<evidence type="ECO:0000256" key="5">
    <source>
        <dbReference type="ARBA" id="ARBA00022833"/>
    </source>
</evidence>
<feature type="binding site" evidence="7">
    <location>
        <position position="180"/>
    </location>
    <ligand>
        <name>Zn(2+)</name>
        <dbReference type="ChEBI" id="CHEBI:29105"/>
        <label>2</label>
    </ligand>
</feature>
<evidence type="ECO:0000313" key="10">
    <source>
        <dbReference type="Proteomes" id="UP001500298"/>
    </source>
</evidence>
<keyword evidence="7" id="KW-0963">Cytoplasm</keyword>
<dbReference type="SUPFAM" id="SSF55031">
    <property type="entry name" value="Bacterial exopeptidase dimerisation domain"/>
    <property type="match status" value="1"/>
</dbReference>
<feature type="active site" description="Proton acceptor" evidence="7">
    <location>
        <position position="179"/>
    </location>
</feature>
<evidence type="ECO:0000256" key="3">
    <source>
        <dbReference type="ARBA" id="ARBA00022723"/>
    </source>
</evidence>
<comment type="function">
    <text evidence="7">Cleaves the N-terminal amino acid of tripeptides.</text>
</comment>
<keyword evidence="3 7" id="KW-0479">Metal-binding</keyword>
<dbReference type="InterPro" id="IPR001261">
    <property type="entry name" value="ArgE/DapE_CS"/>
</dbReference>
<comment type="subcellular location">
    <subcellularLocation>
        <location evidence="7">Cytoplasm</location>
    </subcellularLocation>
</comment>
<gene>
    <name evidence="7 9" type="primary">pepT</name>
    <name evidence="9" type="ORF">GCM10023331_00570</name>
</gene>
<dbReference type="EMBL" id="BAABJX010000001">
    <property type="protein sequence ID" value="GAA4820058.1"/>
    <property type="molecule type" value="Genomic_DNA"/>
</dbReference>
<evidence type="ECO:0000256" key="4">
    <source>
        <dbReference type="ARBA" id="ARBA00022801"/>
    </source>
</evidence>
<keyword evidence="7" id="KW-0031">Aminopeptidase</keyword>
<comment type="catalytic activity">
    <reaction evidence="7">
        <text>Release of the N-terminal residue from a tripeptide.</text>
        <dbReference type="EC" id="3.4.11.4"/>
    </reaction>
</comment>
<sequence length="414" mass="46342">MEEIKEDIIERFTRYVQYDTEAIPGVETIPSSPNQHILAKDLAEELKAIGMEEVTVDEHAYVMATLPANTDKELPTIGFVAHIDTTPDFTGKDVKPQIWKNYNGGEIPLNKEQGITLSAVDFPFLKEYIGDTLITSDGTTLLGADDKAGVTEIVTAMDYLIKHPEIKHGKIRICFTPDEEVGKGADLFDVEKFGAEWAYTMDGGPLGELEFDNFNAAYAKLDFYGHNVHPGTAKGIMKNSMSWAAAFVNELPSDEVPEQTTGYEGFYHLLSMNGEVEHTTLEYIIRDHDREKFEEKKRLMEYIAKKFKSKYGEEAVTLHIEDQYYNMKEKIAPVMHIVDLAESAMSELGIPVDIKPIRGGTDGAKLSYMGLPCPNIFAGGRNMHSRYEFVSVETMQKAVAVIVKIAELMGRESE</sequence>
<feature type="domain" description="Peptidase M20 dimerisation" evidence="8">
    <location>
        <begin position="213"/>
        <end position="313"/>
    </location>
</feature>
<dbReference type="RefSeq" id="WP_345368405.1">
    <property type="nucleotide sequence ID" value="NZ_BAABJX010000001.1"/>
</dbReference>
<evidence type="ECO:0000256" key="7">
    <source>
        <dbReference type="HAMAP-Rule" id="MF_00550"/>
    </source>
</evidence>
<protein>
    <recommendedName>
        <fullName evidence="7">Peptidase T</fullName>
        <ecNumber evidence="7">3.4.11.4</ecNumber>
    </recommendedName>
    <alternativeName>
        <fullName evidence="7">Aminotripeptidase</fullName>
        <shortName evidence="7">Tripeptidase</shortName>
    </alternativeName>
    <alternativeName>
        <fullName evidence="7">Tripeptide aminopeptidase</fullName>
    </alternativeName>
</protein>
<feature type="active site" evidence="7">
    <location>
        <position position="84"/>
    </location>
</feature>
<dbReference type="InterPro" id="IPR010161">
    <property type="entry name" value="Peptidase_M20B"/>
</dbReference>
<keyword evidence="6 7" id="KW-0482">Metalloprotease</keyword>
<dbReference type="CDD" id="cd03892">
    <property type="entry name" value="M20_peptT"/>
    <property type="match status" value="1"/>
</dbReference>
<feature type="binding site" evidence="7">
    <location>
        <position position="82"/>
    </location>
    <ligand>
        <name>Zn(2+)</name>
        <dbReference type="ChEBI" id="CHEBI:29105"/>
        <label>1</label>
    </ligand>
</feature>
<dbReference type="HAMAP" id="MF_00550">
    <property type="entry name" value="Aminopeptidase_M20"/>
    <property type="match status" value="1"/>
</dbReference>
<dbReference type="NCBIfam" id="NF003976">
    <property type="entry name" value="PRK05469.1"/>
    <property type="match status" value="1"/>
</dbReference>
<dbReference type="PANTHER" id="PTHR42994:SF1">
    <property type="entry name" value="PEPTIDASE T"/>
    <property type="match status" value="1"/>
</dbReference>
<feature type="binding site" evidence="7">
    <location>
        <position position="145"/>
    </location>
    <ligand>
        <name>Zn(2+)</name>
        <dbReference type="ChEBI" id="CHEBI:29105"/>
        <label>1</label>
    </ligand>
</feature>
<organism evidence="9 10">
    <name type="scientific">Algivirga pacifica</name>
    <dbReference type="NCBI Taxonomy" id="1162670"/>
    <lineage>
        <taxon>Bacteria</taxon>
        <taxon>Pseudomonadati</taxon>
        <taxon>Bacteroidota</taxon>
        <taxon>Cytophagia</taxon>
        <taxon>Cytophagales</taxon>
        <taxon>Flammeovirgaceae</taxon>
        <taxon>Algivirga</taxon>
    </lineage>
</organism>
<dbReference type="InterPro" id="IPR036264">
    <property type="entry name" value="Bact_exopeptidase_dim_dom"/>
</dbReference>
<dbReference type="NCBIfam" id="TIGR01882">
    <property type="entry name" value="peptidase-T"/>
    <property type="match status" value="1"/>
</dbReference>
<keyword evidence="5 7" id="KW-0862">Zinc</keyword>
<evidence type="ECO:0000256" key="2">
    <source>
        <dbReference type="ARBA" id="ARBA00022670"/>
    </source>
</evidence>
<evidence type="ECO:0000256" key="6">
    <source>
        <dbReference type="ARBA" id="ARBA00023049"/>
    </source>
</evidence>